<organism evidence="2 3">
    <name type="scientific">Streptococcus ferus</name>
    <dbReference type="NCBI Taxonomy" id="1345"/>
    <lineage>
        <taxon>Bacteria</taxon>
        <taxon>Bacillati</taxon>
        <taxon>Bacillota</taxon>
        <taxon>Bacilli</taxon>
        <taxon>Lactobacillales</taxon>
        <taxon>Streptococcaceae</taxon>
        <taxon>Streptococcus</taxon>
    </lineage>
</organism>
<dbReference type="InterPro" id="IPR028973">
    <property type="entry name" value="PhnB-like"/>
</dbReference>
<evidence type="ECO:0000313" key="3">
    <source>
        <dbReference type="Proteomes" id="UP000249495"/>
    </source>
</evidence>
<dbReference type="Gene3D" id="3.30.720.110">
    <property type="match status" value="1"/>
</dbReference>
<dbReference type="RefSeq" id="WP_018030798.1">
    <property type="nucleotide sequence ID" value="NZ_LS483343.1"/>
</dbReference>
<dbReference type="Gene3D" id="3.30.720.100">
    <property type="match status" value="1"/>
</dbReference>
<dbReference type="AlphaFoldDB" id="A0A2X3XXU1"/>
<dbReference type="Gene3D" id="3.10.180.10">
    <property type="entry name" value="2,3-Dihydroxybiphenyl 1,2-Dioxygenase, domain 1"/>
    <property type="match status" value="1"/>
</dbReference>
<evidence type="ECO:0000313" key="2">
    <source>
        <dbReference type="EMBL" id="SQF39242.1"/>
    </source>
</evidence>
<dbReference type="STRING" id="1123303.GCA_000372425_01479"/>
<proteinExistence type="predicted"/>
<dbReference type="SUPFAM" id="SSF54593">
    <property type="entry name" value="Glyoxalase/Bleomycin resistance protein/Dihydroxybiphenyl dioxygenase"/>
    <property type="match status" value="2"/>
</dbReference>
<dbReference type="EMBL" id="LS483343">
    <property type="protein sequence ID" value="SQF39242.1"/>
    <property type="molecule type" value="Genomic_DNA"/>
</dbReference>
<dbReference type="KEGG" id="sfer:NCTC12278_00241"/>
<reference evidence="2 3" key="1">
    <citation type="submission" date="2018-06" db="EMBL/GenBank/DDBJ databases">
        <authorList>
            <consortium name="Pathogen Informatics"/>
            <person name="Doyle S."/>
        </authorList>
    </citation>
    <scope>NUCLEOTIDE SEQUENCE [LARGE SCALE GENOMIC DNA]</scope>
    <source>
        <strain evidence="2 3">NCTC12278</strain>
    </source>
</reference>
<dbReference type="Pfam" id="PF06983">
    <property type="entry name" value="3-dmu-9_3-mt"/>
    <property type="match status" value="2"/>
</dbReference>
<dbReference type="OrthoDB" id="9806473at2"/>
<dbReference type="Proteomes" id="UP000249495">
    <property type="component" value="Chromosome 1"/>
</dbReference>
<keyword evidence="3" id="KW-1185">Reference proteome</keyword>
<dbReference type="GO" id="GO:0051213">
    <property type="term" value="F:dioxygenase activity"/>
    <property type="evidence" value="ECO:0007669"/>
    <property type="project" value="UniProtKB-KW"/>
</dbReference>
<evidence type="ECO:0000259" key="1">
    <source>
        <dbReference type="Pfam" id="PF06983"/>
    </source>
</evidence>
<sequence length="292" mass="33425">MQTLIPHLWYDKEALEAARFYTSVFPESQLDWTYHLSDTPSGDAQLVQFRLVNMTLAAISAGPYFHLNESMSLMVQVSKKEEVDRLYQSLSQNGKVFMPLGEYPFNAYYVWFEDQYGLSWQLLYNSEQTVSHHLEICLLFSKDQVGSAEDFLQKYVSLLPGAELGQRSYYAQGEASLPQAKLNYGELVLPNQKLIVMDHGYGGENGFNEAFSLMIYVNSPEEMAAYYDAFSSVKEAEQCGWVKDEFDISWQIVPQKLMEAYGNPAQADRLKAVNAAILEMKRLDYQRIVDLL</sequence>
<keyword evidence="2" id="KW-0223">Dioxygenase</keyword>
<dbReference type="CDD" id="cd06588">
    <property type="entry name" value="PhnB_like"/>
    <property type="match status" value="1"/>
</dbReference>
<name>A0A2X3XXU1_9STRE</name>
<feature type="domain" description="PhnB-like" evidence="1">
    <location>
        <begin position="135"/>
        <end position="253"/>
    </location>
</feature>
<gene>
    <name evidence="2" type="ORF">NCTC12278_00241</name>
</gene>
<keyword evidence="2" id="KW-0560">Oxidoreductase</keyword>
<protein>
    <submittedName>
        <fullName evidence="2">Glyoxalase/bleomycin resistance protein/dioxygenase superfamily protein</fullName>
    </submittedName>
</protein>
<dbReference type="PANTHER" id="PTHR33990">
    <property type="entry name" value="PROTEIN YJDN-RELATED"/>
    <property type="match status" value="1"/>
</dbReference>
<feature type="domain" description="PhnB-like" evidence="1">
    <location>
        <begin position="3"/>
        <end position="122"/>
    </location>
</feature>
<dbReference type="InterPro" id="IPR029068">
    <property type="entry name" value="Glyas_Bleomycin-R_OHBP_Dase"/>
</dbReference>
<accession>A0A2X3XXU1</accession>